<dbReference type="PANTHER" id="PTHR47861:SF3">
    <property type="entry name" value="FKBP-TYPE PEPTIDYL-PROLYL CIS-TRANS ISOMERASE SLYD"/>
    <property type="match status" value="1"/>
</dbReference>
<keyword evidence="6" id="KW-0697">Rotamase</keyword>
<keyword evidence="5" id="KW-0963">Cytoplasm</keyword>
<evidence type="ECO:0000256" key="3">
    <source>
        <dbReference type="ARBA" id="ARBA00006577"/>
    </source>
</evidence>
<name>A0A4P8L5D6_9BACT</name>
<dbReference type="EC" id="5.2.1.8" evidence="4"/>
<dbReference type="AlphaFoldDB" id="A0A4P8L5D6"/>
<reference evidence="9 10" key="1">
    <citation type="submission" date="2019-05" db="EMBL/GenBank/DDBJ databases">
        <title>The Complete Genome Sequence of the n-alkane-degrading Desulfoglaeba alkanexedens ALDC reveals multiple alkylsuccinate synthase gene clusters.</title>
        <authorList>
            <person name="Callaghan A.V."/>
            <person name="Davidova I.A."/>
            <person name="Duncan K.E."/>
            <person name="Morris B."/>
            <person name="McInerney M.J."/>
        </authorList>
    </citation>
    <scope>NUCLEOTIDE SEQUENCE [LARGE SCALE GENOMIC DNA]</scope>
    <source>
        <strain evidence="9 10">ALDC</strain>
    </source>
</reference>
<comment type="catalytic activity">
    <reaction evidence="1">
        <text>[protein]-peptidylproline (omega=180) = [protein]-peptidylproline (omega=0)</text>
        <dbReference type="Rhea" id="RHEA:16237"/>
        <dbReference type="Rhea" id="RHEA-COMP:10747"/>
        <dbReference type="Rhea" id="RHEA-COMP:10748"/>
        <dbReference type="ChEBI" id="CHEBI:83833"/>
        <dbReference type="ChEBI" id="CHEBI:83834"/>
        <dbReference type="EC" id="5.2.1.8"/>
    </reaction>
</comment>
<dbReference type="GO" id="GO:0003755">
    <property type="term" value="F:peptidyl-prolyl cis-trans isomerase activity"/>
    <property type="evidence" value="ECO:0007669"/>
    <property type="project" value="UniProtKB-KW"/>
</dbReference>
<protein>
    <recommendedName>
        <fullName evidence="4">peptidylprolyl isomerase</fullName>
        <ecNumber evidence="4">5.2.1.8</ecNumber>
    </recommendedName>
</protein>
<keyword evidence="10" id="KW-1185">Reference proteome</keyword>
<dbReference type="OrthoDB" id="9808891at2"/>
<keyword evidence="8" id="KW-0413">Isomerase</keyword>
<evidence type="ECO:0000256" key="7">
    <source>
        <dbReference type="ARBA" id="ARBA00023186"/>
    </source>
</evidence>
<dbReference type="Proteomes" id="UP000298602">
    <property type="component" value="Chromosome"/>
</dbReference>
<dbReference type="GO" id="GO:0005737">
    <property type="term" value="C:cytoplasm"/>
    <property type="evidence" value="ECO:0007669"/>
    <property type="project" value="UniProtKB-SubCell"/>
</dbReference>
<dbReference type="SUPFAM" id="SSF54534">
    <property type="entry name" value="FKBP-like"/>
    <property type="match status" value="1"/>
</dbReference>
<comment type="similarity">
    <text evidence="3">Belongs to the FKBP-type PPIase family.</text>
</comment>
<dbReference type="PANTHER" id="PTHR47861">
    <property type="entry name" value="FKBP-TYPE PEPTIDYL-PROLYL CIS-TRANS ISOMERASE SLYD"/>
    <property type="match status" value="1"/>
</dbReference>
<proteinExistence type="inferred from homology"/>
<dbReference type="KEGG" id="dax:FDQ92_12645"/>
<dbReference type="EMBL" id="CP040098">
    <property type="protein sequence ID" value="QCQ22943.1"/>
    <property type="molecule type" value="Genomic_DNA"/>
</dbReference>
<accession>A0A4P8L5D6</accession>
<evidence type="ECO:0000256" key="6">
    <source>
        <dbReference type="ARBA" id="ARBA00023110"/>
    </source>
</evidence>
<evidence type="ECO:0000256" key="1">
    <source>
        <dbReference type="ARBA" id="ARBA00000971"/>
    </source>
</evidence>
<organism evidence="9 10">
    <name type="scientific">Desulfoglaeba alkanexedens ALDC</name>
    <dbReference type="NCBI Taxonomy" id="980445"/>
    <lineage>
        <taxon>Bacteria</taxon>
        <taxon>Pseudomonadati</taxon>
        <taxon>Thermodesulfobacteriota</taxon>
        <taxon>Syntrophobacteria</taxon>
        <taxon>Syntrophobacterales</taxon>
        <taxon>Syntrophobacteraceae</taxon>
        <taxon>Desulfoglaeba</taxon>
    </lineage>
</organism>
<keyword evidence="7" id="KW-0143">Chaperone</keyword>
<dbReference type="Gene3D" id="3.10.50.40">
    <property type="match status" value="1"/>
</dbReference>
<evidence type="ECO:0000256" key="2">
    <source>
        <dbReference type="ARBA" id="ARBA00004496"/>
    </source>
</evidence>
<comment type="subcellular location">
    <subcellularLocation>
        <location evidence="2">Cytoplasm</location>
    </subcellularLocation>
</comment>
<sequence length="176" mass="20039">MRAQRHCVVTFQYWIEPVDPEPFPYPRGPYRMEALLGEGRLPPSLEQLLLGMEAGERTDVTLEPGAMFGPLRDDAVTEVPRSDVVEEGDRLQVGAVCHLMDEKRRLRPFRVRALGPNTVLADFNHPLAGRRLRLRVTMESVRWAALEEIKQARLRDAHCHDAASRDKASWIETSNS</sequence>
<evidence type="ECO:0000313" key="10">
    <source>
        <dbReference type="Proteomes" id="UP000298602"/>
    </source>
</evidence>
<evidence type="ECO:0000256" key="5">
    <source>
        <dbReference type="ARBA" id="ARBA00022490"/>
    </source>
</evidence>
<dbReference type="RefSeq" id="WP_137425226.1">
    <property type="nucleotide sequence ID" value="NZ_CP040098.1"/>
</dbReference>
<dbReference type="InterPro" id="IPR046357">
    <property type="entry name" value="PPIase_dom_sf"/>
</dbReference>
<evidence type="ECO:0000256" key="8">
    <source>
        <dbReference type="ARBA" id="ARBA00023235"/>
    </source>
</evidence>
<reference evidence="9 10" key="2">
    <citation type="submission" date="2019-05" db="EMBL/GenBank/DDBJ databases">
        <authorList>
            <person name="Suflita J.M."/>
            <person name="Marks C.R."/>
        </authorList>
    </citation>
    <scope>NUCLEOTIDE SEQUENCE [LARGE SCALE GENOMIC DNA]</scope>
    <source>
        <strain evidence="9 10">ALDC</strain>
    </source>
</reference>
<gene>
    <name evidence="9" type="ORF">FDQ92_12645</name>
</gene>
<evidence type="ECO:0000256" key="4">
    <source>
        <dbReference type="ARBA" id="ARBA00013194"/>
    </source>
</evidence>
<evidence type="ECO:0000313" key="9">
    <source>
        <dbReference type="EMBL" id="QCQ22943.1"/>
    </source>
</evidence>